<organism evidence="7 8">
    <name type="scientific">Humisphaera borealis</name>
    <dbReference type="NCBI Taxonomy" id="2807512"/>
    <lineage>
        <taxon>Bacteria</taxon>
        <taxon>Pseudomonadati</taxon>
        <taxon>Planctomycetota</taxon>
        <taxon>Phycisphaerae</taxon>
        <taxon>Tepidisphaerales</taxon>
        <taxon>Tepidisphaeraceae</taxon>
        <taxon>Humisphaera</taxon>
    </lineage>
</organism>
<dbReference type="Proteomes" id="UP000593765">
    <property type="component" value="Chromosome"/>
</dbReference>
<keyword evidence="4" id="KW-0411">Iron-sulfur</keyword>
<feature type="region of interest" description="Disordered" evidence="5">
    <location>
        <begin position="30"/>
        <end position="51"/>
    </location>
</feature>
<dbReference type="RefSeq" id="WP_206292559.1">
    <property type="nucleotide sequence ID" value="NZ_CP063458.1"/>
</dbReference>
<reference evidence="7 8" key="1">
    <citation type="submission" date="2020-10" db="EMBL/GenBank/DDBJ databases">
        <title>Wide distribution of Phycisphaera-like planctomycetes from WD2101 soil group in peatlands and genome analysis of the first cultivated representative.</title>
        <authorList>
            <person name="Dedysh S.N."/>
            <person name="Beletsky A.V."/>
            <person name="Ivanova A."/>
            <person name="Kulichevskaya I.S."/>
            <person name="Suzina N.E."/>
            <person name="Philippov D.A."/>
            <person name="Rakitin A.L."/>
            <person name="Mardanov A.V."/>
            <person name="Ravin N.V."/>
        </authorList>
    </citation>
    <scope>NUCLEOTIDE SEQUENCE [LARGE SCALE GENOMIC DNA]</scope>
    <source>
        <strain evidence="7 8">M1803</strain>
    </source>
</reference>
<evidence type="ECO:0000256" key="5">
    <source>
        <dbReference type="SAM" id="MobiDB-lite"/>
    </source>
</evidence>
<sequence length="160" mass="16282">MNMNRRQFVGGVALTAFGCIGGCQSSSSDATASQSGNPVDAEAHQTGTVDIGVPSDFPKDGAYDKFIASDRVIVVRRGATVSAVSAICTHRGANCQSHGGGESIVCAKHGSRFGLDGKVTKGPADDDLPCYAIAKGPNGRLVVDKGRKLKASDAGASVTV</sequence>
<accession>A0A7M2WVK1</accession>
<evidence type="ECO:0000256" key="2">
    <source>
        <dbReference type="ARBA" id="ARBA00022723"/>
    </source>
</evidence>
<protein>
    <submittedName>
        <fullName evidence="7">Rieske (2Fe-2S) protein</fullName>
    </submittedName>
</protein>
<evidence type="ECO:0000313" key="7">
    <source>
        <dbReference type="EMBL" id="QOV89515.1"/>
    </source>
</evidence>
<evidence type="ECO:0000256" key="3">
    <source>
        <dbReference type="ARBA" id="ARBA00023004"/>
    </source>
</evidence>
<dbReference type="CDD" id="cd03467">
    <property type="entry name" value="Rieske"/>
    <property type="match status" value="1"/>
</dbReference>
<dbReference type="EMBL" id="CP063458">
    <property type="protein sequence ID" value="QOV89515.1"/>
    <property type="molecule type" value="Genomic_DNA"/>
</dbReference>
<keyword evidence="8" id="KW-1185">Reference proteome</keyword>
<dbReference type="Gene3D" id="2.102.10.10">
    <property type="entry name" value="Rieske [2Fe-2S] iron-sulphur domain"/>
    <property type="match status" value="1"/>
</dbReference>
<proteinExistence type="predicted"/>
<evidence type="ECO:0000256" key="4">
    <source>
        <dbReference type="ARBA" id="ARBA00023014"/>
    </source>
</evidence>
<dbReference type="InterPro" id="IPR006311">
    <property type="entry name" value="TAT_signal"/>
</dbReference>
<name>A0A7M2WVK1_9BACT</name>
<dbReference type="GO" id="GO:0051537">
    <property type="term" value="F:2 iron, 2 sulfur cluster binding"/>
    <property type="evidence" value="ECO:0007669"/>
    <property type="project" value="UniProtKB-KW"/>
</dbReference>
<evidence type="ECO:0000256" key="1">
    <source>
        <dbReference type="ARBA" id="ARBA00022714"/>
    </source>
</evidence>
<dbReference type="Pfam" id="PF00355">
    <property type="entry name" value="Rieske"/>
    <property type="match status" value="1"/>
</dbReference>
<dbReference type="PROSITE" id="PS51296">
    <property type="entry name" value="RIESKE"/>
    <property type="match status" value="1"/>
</dbReference>
<dbReference type="PROSITE" id="PS51257">
    <property type="entry name" value="PROKAR_LIPOPROTEIN"/>
    <property type="match status" value="1"/>
</dbReference>
<dbReference type="AlphaFoldDB" id="A0A7M2WVK1"/>
<keyword evidence="3" id="KW-0408">Iron</keyword>
<dbReference type="InterPro" id="IPR017941">
    <property type="entry name" value="Rieske_2Fe-2S"/>
</dbReference>
<feature type="domain" description="Rieske" evidence="6">
    <location>
        <begin position="49"/>
        <end position="142"/>
    </location>
</feature>
<dbReference type="KEGG" id="hbs:IPV69_25530"/>
<evidence type="ECO:0000259" key="6">
    <source>
        <dbReference type="PROSITE" id="PS51296"/>
    </source>
</evidence>
<gene>
    <name evidence="7" type="ORF">IPV69_25530</name>
</gene>
<dbReference type="PROSITE" id="PS51318">
    <property type="entry name" value="TAT"/>
    <property type="match status" value="1"/>
</dbReference>
<dbReference type="GO" id="GO:0046872">
    <property type="term" value="F:metal ion binding"/>
    <property type="evidence" value="ECO:0007669"/>
    <property type="project" value="UniProtKB-KW"/>
</dbReference>
<dbReference type="InterPro" id="IPR036922">
    <property type="entry name" value="Rieske_2Fe-2S_sf"/>
</dbReference>
<dbReference type="SUPFAM" id="SSF50022">
    <property type="entry name" value="ISP domain"/>
    <property type="match status" value="1"/>
</dbReference>
<keyword evidence="2" id="KW-0479">Metal-binding</keyword>
<evidence type="ECO:0000313" key="8">
    <source>
        <dbReference type="Proteomes" id="UP000593765"/>
    </source>
</evidence>
<keyword evidence="1" id="KW-0001">2Fe-2S</keyword>